<protein>
    <submittedName>
        <fullName evidence="1">Uncharacterized protein</fullName>
    </submittedName>
</protein>
<organism evidence="1 2">
    <name type="scientific">Pyropia yezoensis</name>
    <name type="common">Susabi-nori</name>
    <name type="synonym">Porphyra yezoensis</name>
    <dbReference type="NCBI Taxonomy" id="2788"/>
    <lineage>
        <taxon>Eukaryota</taxon>
        <taxon>Rhodophyta</taxon>
        <taxon>Bangiophyceae</taxon>
        <taxon>Bangiales</taxon>
        <taxon>Bangiaceae</taxon>
        <taxon>Pyropia</taxon>
    </lineage>
</organism>
<evidence type="ECO:0000313" key="1">
    <source>
        <dbReference type="EMBL" id="KAK1862143.1"/>
    </source>
</evidence>
<keyword evidence="2" id="KW-1185">Reference proteome</keyword>
<proteinExistence type="predicted"/>
<evidence type="ECO:0000313" key="2">
    <source>
        <dbReference type="Proteomes" id="UP000798662"/>
    </source>
</evidence>
<dbReference type="EMBL" id="CM020618">
    <property type="protein sequence ID" value="KAK1862143.1"/>
    <property type="molecule type" value="Genomic_DNA"/>
</dbReference>
<gene>
    <name evidence="1" type="ORF">I4F81_004719</name>
</gene>
<accession>A0ACC3BX27</accession>
<reference evidence="1" key="1">
    <citation type="submission" date="2019-11" db="EMBL/GenBank/DDBJ databases">
        <title>Nori genome reveals adaptations in red seaweeds to the harsh intertidal environment.</title>
        <authorList>
            <person name="Wang D."/>
            <person name="Mao Y."/>
        </authorList>
    </citation>
    <scope>NUCLEOTIDE SEQUENCE</scope>
    <source>
        <tissue evidence="1">Gametophyte</tissue>
    </source>
</reference>
<comment type="caution">
    <text evidence="1">The sequence shown here is derived from an EMBL/GenBank/DDBJ whole genome shotgun (WGS) entry which is preliminary data.</text>
</comment>
<dbReference type="Proteomes" id="UP000798662">
    <property type="component" value="Chromosome 1"/>
</dbReference>
<name>A0ACC3BX27_PYRYE</name>
<sequence>MAPDRRFFARRPPPPFPPGSYPGAPSAPHRPARVAVIGGGLAGLAAAHRLCASGIRTTVYEAAPRVGGVITSVTSPDGWTHDAGANSMAAKHPAVHGLIMGELGLRESVTPRLPGAGGVLIATPGGGVTRLPSSVHAFVSRRFGVEVADQIVDAGVAGIYSASSKVLDIDPLLGINFTSSTYAGRAPDGTILLTAYAGGDRGTVTGDAVKQDVRALVGIPPPPAGGGAPPPERYVHVTRWARGIPIMGPWCGTVNAVAAAAEAALPGVRFAGNWRGGVGVPDALAGGLTAADTVAAWLRRGGGAA</sequence>